<dbReference type="SMART" id="SM00220">
    <property type="entry name" value="S_TKc"/>
    <property type="match status" value="1"/>
</dbReference>
<evidence type="ECO:0000313" key="14">
    <source>
        <dbReference type="Proteomes" id="UP000266841"/>
    </source>
</evidence>
<comment type="cofactor">
    <cofactor evidence="1">
        <name>Mg(2+)</name>
        <dbReference type="ChEBI" id="CHEBI:18420"/>
    </cofactor>
</comment>
<dbReference type="InterPro" id="IPR018247">
    <property type="entry name" value="EF_Hand_1_Ca_BS"/>
</dbReference>
<dbReference type="InterPro" id="IPR000719">
    <property type="entry name" value="Prot_kinase_dom"/>
</dbReference>
<dbReference type="PROSITE" id="PS50042">
    <property type="entry name" value="CNMP_BINDING_3"/>
    <property type="match status" value="2"/>
</dbReference>
<dbReference type="OrthoDB" id="40902at2759"/>
<feature type="domain" description="Cyclic nucleotide-binding" evidence="11">
    <location>
        <begin position="545"/>
        <end position="632"/>
    </location>
</feature>
<dbReference type="InterPro" id="IPR014710">
    <property type="entry name" value="RmlC-like_jellyroll"/>
</dbReference>
<evidence type="ECO:0000256" key="9">
    <source>
        <dbReference type="PROSITE-ProRule" id="PRU10141"/>
    </source>
</evidence>
<dbReference type="GO" id="GO:0005509">
    <property type="term" value="F:calcium ion binding"/>
    <property type="evidence" value="ECO:0007669"/>
    <property type="project" value="InterPro"/>
</dbReference>
<dbReference type="InterPro" id="IPR018490">
    <property type="entry name" value="cNMP-bd_dom_sf"/>
</dbReference>
<keyword evidence="3" id="KW-0808">Transferase</keyword>
<dbReference type="PROSITE" id="PS50011">
    <property type="entry name" value="PROTEIN_KINASE_DOM"/>
    <property type="match status" value="1"/>
</dbReference>
<keyword evidence="14" id="KW-1185">Reference proteome</keyword>
<evidence type="ECO:0000259" key="12">
    <source>
        <dbReference type="PROSITE" id="PS50222"/>
    </source>
</evidence>
<dbReference type="InterPro" id="IPR050205">
    <property type="entry name" value="CDPK_Ser/Thr_kinases"/>
</dbReference>
<feature type="domain" description="Protein kinase" evidence="10">
    <location>
        <begin position="137"/>
        <end position="431"/>
    </location>
</feature>
<dbReference type="PROSITE" id="PS50222">
    <property type="entry name" value="EF_HAND_2"/>
    <property type="match status" value="2"/>
</dbReference>
<evidence type="ECO:0000256" key="7">
    <source>
        <dbReference type="ARBA" id="ARBA00022840"/>
    </source>
</evidence>
<dbReference type="Proteomes" id="UP000266841">
    <property type="component" value="Unassembled WGS sequence"/>
</dbReference>
<evidence type="ECO:0000256" key="4">
    <source>
        <dbReference type="ARBA" id="ARBA00022741"/>
    </source>
</evidence>
<keyword evidence="5" id="KW-0418">Kinase</keyword>
<feature type="binding site" evidence="9">
    <location>
        <position position="171"/>
    </location>
    <ligand>
        <name>ATP</name>
        <dbReference type="ChEBI" id="CHEBI:30616"/>
    </ligand>
</feature>
<organism evidence="13 14">
    <name type="scientific">Thalassiosira oceanica</name>
    <name type="common">Marine diatom</name>
    <dbReference type="NCBI Taxonomy" id="159749"/>
    <lineage>
        <taxon>Eukaryota</taxon>
        <taxon>Sar</taxon>
        <taxon>Stramenopiles</taxon>
        <taxon>Ochrophyta</taxon>
        <taxon>Bacillariophyta</taxon>
        <taxon>Coscinodiscophyceae</taxon>
        <taxon>Thalassiosirophycidae</taxon>
        <taxon>Thalassiosirales</taxon>
        <taxon>Thalassiosiraceae</taxon>
        <taxon>Thalassiosira</taxon>
    </lineage>
</organism>
<dbReference type="SMART" id="SM00054">
    <property type="entry name" value="EFh"/>
    <property type="match status" value="2"/>
</dbReference>
<evidence type="ECO:0000259" key="11">
    <source>
        <dbReference type="PROSITE" id="PS50042"/>
    </source>
</evidence>
<dbReference type="CDD" id="cd00038">
    <property type="entry name" value="CAP_ED"/>
    <property type="match status" value="2"/>
</dbReference>
<dbReference type="PROSITE" id="PS00107">
    <property type="entry name" value="PROTEIN_KINASE_ATP"/>
    <property type="match status" value="1"/>
</dbReference>
<dbReference type="InterPro" id="IPR011009">
    <property type="entry name" value="Kinase-like_dom_sf"/>
</dbReference>
<keyword evidence="2" id="KW-0723">Serine/threonine-protein kinase</keyword>
<evidence type="ECO:0000259" key="10">
    <source>
        <dbReference type="PROSITE" id="PS50011"/>
    </source>
</evidence>
<dbReference type="SMART" id="SM00100">
    <property type="entry name" value="cNMP"/>
    <property type="match status" value="2"/>
</dbReference>
<dbReference type="SUPFAM" id="SSF56112">
    <property type="entry name" value="Protein kinase-like (PK-like)"/>
    <property type="match status" value="1"/>
</dbReference>
<dbReference type="EMBL" id="AGNL01004410">
    <property type="protein sequence ID" value="EJK73550.1"/>
    <property type="molecule type" value="Genomic_DNA"/>
</dbReference>
<evidence type="ECO:0000256" key="6">
    <source>
        <dbReference type="ARBA" id="ARBA00022837"/>
    </source>
</evidence>
<keyword evidence="6" id="KW-0106">Calcium</keyword>
<dbReference type="InterPro" id="IPR017441">
    <property type="entry name" value="Protein_kinase_ATP_BS"/>
</dbReference>
<proteinExistence type="inferred from homology"/>
<dbReference type="CDD" id="cd00051">
    <property type="entry name" value="EFh"/>
    <property type="match status" value="1"/>
</dbReference>
<reference evidence="13 14" key="1">
    <citation type="journal article" date="2012" name="Genome Biol.">
        <title>Genome and low-iron response of an oceanic diatom adapted to chronic iron limitation.</title>
        <authorList>
            <person name="Lommer M."/>
            <person name="Specht M."/>
            <person name="Roy A.S."/>
            <person name="Kraemer L."/>
            <person name="Andreson R."/>
            <person name="Gutowska M.A."/>
            <person name="Wolf J."/>
            <person name="Bergner S.V."/>
            <person name="Schilhabel M.B."/>
            <person name="Klostermeier U.C."/>
            <person name="Beiko R.G."/>
            <person name="Rosenstiel P."/>
            <person name="Hippler M."/>
            <person name="Laroche J."/>
        </authorList>
    </citation>
    <scope>NUCLEOTIDE SEQUENCE [LARGE SCALE GENOMIC DNA]</scope>
    <source>
        <strain evidence="13 14">CCMP1005</strain>
    </source>
</reference>
<accession>K0T7D7</accession>
<feature type="domain" description="Cyclic nucleotide-binding" evidence="11">
    <location>
        <begin position="648"/>
        <end position="765"/>
    </location>
</feature>
<dbReference type="SUPFAM" id="SSF47473">
    <property type="entry name" value="EF-hand"/>
    <property type="match status" value="1"/>
</dbReference>
<dbReference type="AlphaFoldDB" id="K0T7D7"/>
<dbReference type="Pfam" id="PF00027">
    <property type="entry name" value="cNMP_binding"/>
    <property type="match status" value="2"/>
</dbReference>
<dbReference type="Gene3D" id="2.60.120.10">
    <property type="entry name" value="Jelly Rolls"/>
    <property type="match status" value="2"/>
</dbReference>
<feature type="domain" description="EF-hand" evidence="12">
    <location>
        <begin position="785"/>
        <end position="814"/>
    </location>
</feature>
<evidence type="ECO:0000256" key="5">
    <source>
        <dbReference type="ARBA" id="ARBA00022777"/>
    </source>
</evidence>
<keyword evidence="7 9" id="KW-0067">ATP-binding</keyword>
<dbReference type="Gene3D" id="1.10.510.10">
    <property type="entry name" value="Transferase(Phosphotransferase) domain 1"/>
    <property type="match status" value="1"/>
</dbReference>
<dbReference type="PROSITE" id="PS00018">
    <property type="entry name" value="EF_HAND_1"/>
    <property type="match status" value="1"/>
</dbReference>
<dbReference type="Gene3D" id="1.10.238.10">
    <property type="entry name" value="EF-hand"/>
    <property type="match status" value="1"/>
</dbReference>
<evidence type="ECO:0000256" key="2">
    <source>
        <dbReference type="ARBA" id="ARBA00022527"/>
    </source>
</evidence>
<dbReference type="OMA" id="VHARCAN"/>
<dbReference type="InterPro" id="IPR011992">
    <property type="entry name" value="EF-hand-dom_pair"/>
</dbReference>
<feature type="domain" description="EF-hand" evidence="12">
    <location>
        <begin position="815"/>
        <end position="850"/>
    </location>
</feature>
<dbReference type="InterPro" id="IPR000595">
    <property type="entry name" value="cNMP-bd_dom"/>
</dbReference>
<comment type="caution">
    <text evidence="13">The sequence shown here is derived from an EMBL/GenBank/DDBJ whole genome shotgun (WGS) entry which is preliminary data.</text>
</comment>
<name>K0T7D7_THAOC</name>
<evidence type="ECO:0000256" key="8">
    <source>
        <dbReference type="ARBA" id="ARBA00024334"/>
    </source>
</evidence>
<dbReference type="Pfam" id="PF13499">
    <property type="entry name" value="EF-hand_7"/>
    <property type="match status" value="1"/>
</dbReference>
<gene>
    <name evidence="13" type="ORF">THAOC_04819</name>
</gene>
<evidence type="ECO:0000256" key="1">
    <source>
        <dbReference type="ARBA" id="ARBA00001946"/>
    </source>
</evidence>
<protein>
    <submittedName>
        <fullName evidence="13">Uncharacterized protein</fullName>
    </submittedName>
</protein>
<dbReference type="eggNOG" id="KOG0032">
    <property type="taxonomic scope" value="Eukaryota"/>
</dbReference>
<dbReference type="SUPFAM" id="SSF51206">
    <property type="entry name" value="cAMP-binding domain-like"/>
    <property type="match status" value="2"/>
</dbReference>
<evidence type="ECO:0000256" key="3">
    <source>
        <dbReference type="ARBA" id="ARBA00022679"/>
    </source>
</evidence>
<dbReference type="GO" id="GO:0004674">
    <property type="term" value="F:protein serine/threonine kinase activity"/>
    <property type="evidence" value="ECO:0007669"/>
    <property type="project" value="UniProtKB-KW"/>
</dbReference>
<sequence>MSPRLSTLARTWTSKNAAWGTVAAAAAAAAALAAWHPREVGDGDSGDAGDALTCNLLVDERGKVTSPDRGPSHDSLLLRILGASQTSTNRHACHCESSGLKNEDKEIKRANIQRSRTIRILSSKATQNRKLSDVYDVNFDTPLGEGAFGKVLLVSHKQTGERVAMKRIPKKLASREDFQREMEALLRIQKWGGHPHICALHEHFDEGGYYYLILDLVEGGEMFDHLVNHGAYSEADAARLVREVASALDFLHGIGVEEQVHNDVKPENLMLSSTAQRCGSIQLVDFGCAEVEGEDDDDDDHLDLDDIFSRKRGAKGSNKHVGQGGFTPAYSSPEAFEDRNAAPLPPSDMWALGVIVYIMLTGVHPFDIQGRATDEDIEREVRNCDAPLPLGPKHPFTRHLSPSARDLIASLMERDPKKRLSAFEMLHHPWVTGETASTNIMIGSDQKLNRFRKFKTRLQTQFFADAVGWSDEAIAEETRRRTSLIERSFHAFDGSDLKMRKLLSNRKHGLLASELGLGLDNEPRNEVQEVDNRAEMTMSDYQDLLSENMKQKYFPKGHVIYNEGDTGRSMYFINSGTVIVSTSDGIKNKRHSGDFFGEGALLHPKGKHSATITCKTPVHVIEISREYFEQYMAEDTGVVLSLREKQKIRKRNRAKALLKLQSGMKTKKAAFGEVIYSEGDEGDSLYLVEKGKIDLTSGGHNVLVATEGNFCGEHSLLTGRLRNTTATCINEEGCILERMSGYDFRKLMEASPLVRESLVDLMNRRDFKKAMVLKLGESFPYGNPRKAFDAVDVGKKGYLDYQDIATLMRLLDKKYTDDECSNVFETIDLSKDGKVTYNEFAKVFIGDIRATASM</sequence>
<dbReference type="InterPro" id="IPR002048">
    <property type="entry name" value="EF_hand_dom"/>
</dbReference>
<keyword evidence="4 9" id="KW-0547">Nucleotide-binding</keyword>
<dbReference type="PANTHER" id="PTHR24349">
    <property type="entry name" value="SERINE/THREONINE-PROTEIN KINASE"/>
    <property type="match status" value="1"/>
</dbReference>
<dbReference type="Pfam" id="PF00069">
    <property type="entry name" value="Pkinase"/>
    <property type="match status" value="1"/>
</dbReference>
<comment type="similarity">
    <text evidence="8">Belongs to the protein kinase superfamily. Ser/Thr protein kinase family. CDPK subfamily.</text>
</comment>
<evidence type="ECO:0000313" key="13">
    <source>
        <dbReference type="EMBL" id="EJK73550.1"/>
    </source>
</evidence>
<dbReference type="GO" id="GO:0005524">
    <property type="term" value="F:ATP binding"/>
    <property type="evidence" value="ECO:0007669"/>
    <property type="project" value="UniProtKB-UniRule"/>
</dbReference>